<organism evidence="2 3">
    <name type="scientific">Spirosoma sordidisoli</name>
    <dbReference type="NCBI Taxonomy" id="2502893"/>
    <lineage>
        <taxon>Bacteria</taxon>
        <taxon>Pseudomonadati</taxon>
        <taxon>Bacteroidota</taxon>
        <taxon>Cytophagia</taxon>
        <taxon>Cytophagales</taxon>
        <taxon>Cytophagaceae</taxon>
        <taxon>Spirosoma</taxon>
    </lineage>
</organism>
<evidence type="ECO:0000313" key="3">
    <source>
        <dbReference type="Proteomes" id="UP000290407"/>
    </source>
</evidence>
<dbReference type="InterPro" id="IPR024408">
    <property type="entry name" value="Muramidase"/>
</dbReference>
<dbReference type="Proteomes" id="UP000290407">
    <property type="component" value="Unassembled WGS sequence"/>
</dbReference>
<dbReference type="RefSeq" id="WP_077919740.1">
    <property type="nucleotide sequence ID" value="NZ_SBLB01000003.1"/>
</dbReference>
<name>A0A4V1RWC8_9BACT</name>
<evidence type="ECO:0000259" key="1">
    <source>
        <dbReference type="Pfam" id="PF11860"/>
    </source>
</evidence>
<dbReference type="Pfam" id="PF11860">
    <property type="entry name" value="Muramidase"/>
    <property type="match status" value="1"/>
</dbReference>
<accession>A0A4V1RWC8</accession>
<feature type="domain" description="N-acetylmuramidase" evidence="1">
    <location>
        <begin position="20"/>
        <end position="187"/>
    </location>
</feature>
<dbReference type="AlphaFoldDB" id="A0A4V1RWC8"/>
<proteinExistence type="predicted"/>
<gene>
    <name evidence="2" type="ORF">EQG79_14590</name>
</gene>
<comment type="caution">
    <text evidence="2">The sequence shown here is derived from an EMBL/GenBank/DDBJ whole genome shotgun (WGS) entry which is preliminary data.</text>
</comment>
<dbReference type="EMBL" id="SBLB01000003">
    <property type="protein sequence ID" value="RYC69818.1"/>
    <property type="molecule type" value="Genomic_DNA"/>
</dbReference>
<sequence>MKAILTPADYKRAAAALGCEVAIIRAVAEKESDGGGFLKRQLLVVRFEGHIFQRLTRGKFNKTHPTLSHAYMRKCPFNKGTISDWRRLEQARQLAGDVAFECASYGMFQIMGFHYALLGYKSAYDLVQAFNQGEGTQLDAFVRYIQKQGLADALRERRLQAFADAYNGTDSAANNYGPDLLALYEHYRTLD</sequence>
<reference evidence="2 3" key="1">
    <citation type="submission" date="2019-01" db="EMBL/GenBank/DDBJ databases">
        <title>Spirosoma flava sp. nov., a propanil-degrading bacterium isolated from herbicide-contaminated soil.</title>
        <authorList>
            <person name="Zhang L."/>
            <person name="Jiang J.-D."/>
        </authorList>
    </citation>
    <scope>NUCLEOTIDE SEQUENCE [LARGE SCALE GENOMIC DNA]</scope>
    <source>
        <strain evidence="2 3">TY50</strain>
    </source>
</reference>
<keyword evidence="3" id="KW-1185">Reference proteome</keyword>
<protein>
    <submittedName>
        <fullName evidence="2">N-acetylmuramidase family protein</fullName>
    </submittedName>
</protein>
<evidence type="ECO:0000313" key="2">
    <source>
        <dbReference type="EMBL" id="RYC69818.1"/>
    </source>
</evidence>